<reference evidence="1 2" key="2">
    <citation type="journal article" date="2022" name="Mol. Ecol. Resour.">
        <title>The genomes of chicory, endive, great burdock and yacon provide insights into Asteraceae paleo-polyploidization history and plant inulin production.</title>
        <authorList>
            <person name="Fan W."/>
            <person name="Wang S."/>
            <person name="Wang H."/>
            <person name="Wang A."/>
            <person name="Jiang F."/>
            <person name="Liu H."/>
            <person name="Zhao H."/>
            <person name="Xu D."/>
            <person name="Zhang Y."/>
        </authorList>
    </citation>
    <scope>NUCLEOTIDE SEQUENCE [LARGE SCALE GENOMIC DNA]</scope>
    <source>
        <strain evidence="2">cv. Punajuju</strain>
        <tissue evidence="1">Leaves</tissue>
    </source>
</reference>
<proteinExistence type="predicted"/>
<gene>
    <name evidence="1" type="ORF">L2E82_48172</name>
</gene>
<dbReference type="Proteomes" id="UP001055811">
    <property type="component" value="Linkage Group LG09"/>
</dbReference>
<evidence type="ECO:0000313" key="2">
    <source>
        <dbReference type="Proteomes" id="UP001055811"/>
    </source>
</evidence>
<keyword evidence="2" id="KW-1185">Reference proteome</keyword>
<reference evidence="2" key="1">
    <citation type="journal article" date="2022" name="Mol. Ecol. Resour.">
        <title>The genomes of chicory, endive, great burdock and yacon provide insights into Asteraceae palaeo-polyploidization history and plant inulin production.</title>
        <authorList>
            <person name="Fan W."/>
            <person name="Wang S."/>
            <person name="Wang H."/>
            <person name="Wang A."/>
            <person name="Jiang F."/>
            <person name="Liu H."/>
            <person name="Zhao H."/>
            <person name="Xu D."/>
            <person name="Zhang Y."/>
        </authorList>
    </citation>
    <scope>NUCLEOTIDE SEQUENCE [LARGE SCALE GENOMIC DNA]</scope>
    <source>
        <strain evidence="2">cv. Punajuju</strain>
    </source>
</reference>
<name>A0ACB8YXE5_CICIN</name>
<sequence length="96" mass="10755">MSCNFLLIWIKCYLALTGYADWIFVDAVASFCKSNIETNRHKYTTHLGGEPGTGRSTIVIPVARETTRTLRLTETDGLSVNLPTMRDDEKEIGTTQ</sequence>
<comment type="caution">
    <text evidence="1">The sequence shown here is derived from an EMBL/GenBank/DDBJ whole genome shotgun (WGS) entry which is preliminary data.</text>
</comment>
<dbReference type="EMBL" id="CM042017">
    <property type="protein sequence ID" value="KAI3690197.1"/>
    <property type="molecule type" value="Genomic_DNA"/>
</dbReference>
<organism evidence="1 2">
    <name type="scientific">Cichorium intybus</name>
    <name type="common">Chicory</name>
    <dbReference type="NCBI Taxonomy" id="13427"/>
    <lineage>
        <taxon>Eukaryota</taxon>
        <taxon>Viridiplantae</taxon>
        <taxon>Streptophyta</taxon>
        <taxon>Embryophyta</taxon>
        <taxon>Tracheophyta</taxon>
        <taxon>Spermatophyta</taxon>
        <taxon>Magnoliopsida</taxon>
        <taxon>eudicotyledons</taxon>
        <taxon>Gunneridae</taxon>
        <taxon>Pentapetalae</taxon>
        <taxon>asterids</taxon>
        <taxon>campanulids</taxon>
        <taxon>Asterales</taxon>
        <taxon>Asteraceae</taxon>
        <taxon>Cichorioideae</taxon>
        <taxon>Cichorieae</taxon>
        <taxon>Cichoriinae</taxon>
        <taxon>Cichorium</taxon>
    </lineage>
</organism>
<accession>A0ACB8YXE5</accession>
<evidence type="ECO:0000313" key="1">
    <source>
        <dbReference type="EMBL" id="KAI3690197.1"/>
    </source>
</evidence>
<protein>
    <submittedName>
        <fullName evidence="1">Uncharacterized protein</fullName>
    </submittedName>
</protein>